<gene>
    <name evidence="1" type="ORF">M2A_2634</name>
</gene>
<evidence type="ECO:0000313" key="1">
    <source>
        <dbReference type="EMBL" id="GAK46135.1"/>
    </source>
</evidence>
<dbReference type="Proteomes" id="UP000028702">
    <property type="component" value="Unassembled WGS sequence"/>
</dbReference>
<sequence length="134" mass="14338">MAREYRYHLTFTGTARPEDEMGMVMLIEGEAEGAPAPFSGTARFSSRVETEGETGFTETGEIVFPDGTLRFSTEGYGLITPSADEAKQHGRVSWIIEGGSGAFAGASGFILSNFTVSDEAKVRDSQAAVVFLPD</sequence>
<dbReference type="EMBL" id="BBIO01000015">
    <property type="protein sequence ID" value="GAK46135.1"/>
    <property type="molecule type" value="Genomic_DNA"/>
</dbReference>
<dbReference type="AlphaFoldDB" id="A0A081BDL7"/>
<evidence type="ECO:0000313" key="2">
    <source>
        <dbReference type="Proteomes" id="UP000028702"/>
    </source>
</evidence>
<proteinExistence type="predicted"/>
<keyword evidence="2" id="KW-1185">Reference proteome</keyword>
<organism evidence="1 2">
    <name type="scientific">Tepidicaulis marinus</name>
    <dbReference type="NCBI Taxonomy" id="1333998"/>
    <lineage>
        <taxon>Bacteria</taxon>
        <taxon>Pseudomonadati</taxon>
        <taxon>Pseudomonadota</taxon>
        <taxon>Alphaproteobacteria</taxon>
        <taxon>Hyphomicrobiales</taxon>
        <taxon>Parvibaculaceae</taxon>
        <taxon>Tepidicaulis</taxon>
    </lineage>
</organism>
<reference evidence="1 2" key="1">
    <citation type="submission" date="2014-07" db="EMBL/GenBank/DDBJ databases">
        <title>Tepidicaulis marinum gen. nov., sp. nov., a novel marine bacterium denitrifying nitrate to nitrous oxide strictly under microaerobic conditions.</title>
        <authorList>
            <person name="Takeuchi M."/>
            <person name="Yamagishi T."/>
            <person name="Kamagata Y."/>
            <person name="Oshima K."/>
            <person name="Hattori M."/>
            <person name="Katayama T."/>
            <person name="Hanada S."/>
            <person name="Tamaki H."/>
            <person name="Marumo K."/>
            <person name="Maeda H."/>
            <person name="Nedachi M."/>
            <person name="Iwasaki W."/>
            <person name="Suwa Y."/>
            <person name="Sakata S."/>
        </authorList>
    </citation>
    <scope>NUCLEOTIDE SEQUENCE [LARGE SCALE GENOMIC DNA]</scope>
    <source>
        <strain evidence="1 2">MA2</strain>
    </source>
</reference>
<accession>A0A081BDL7</accession>
<protein>
    <submittedName>
        <fullName evidence="1">Conserved protein</fullName>
    </submittedName>
</protein>
<dbReference type="RefSeq" id="WP_045448409.1">
    <property type="nucleotide sequence ID" value="NZ_BBIO01000015.1"/>
</dbReference>
<dbReference type="STRING" id="1333998.M2A_2634"/>
<comment type="caution">
    <text evidence="1">The sequence shown here is derived from an EMBL/GenBank/DDBJ whole genome shotgun (WGS) entry which is preliminary data.</text>
</comment>
<dbReference type="eggNOG" id="ENOG5033GKD">
    <property type="taxonomic scope" value="Bacteria"/>
</dbReference>
<name>A0A081BDL7_9HYPH</name>